<reference evidence="3 4" key="1">
    <citation type="journal article" date="2019" name="Genome Biol. Evol.">
        <title>Insights into the evolution of the New World diploid cottons (Gossypium, subgenus Houzingenia) based on genome sequencing.</title>
        <authorList>
            <person name="Grover C.E."/>
            <person name="Arick M.A. 2nd"/>
            <person name="Thrash A."/>
            <person name="Conover J.L."/>
            <person name="Sanders W.S."/>
            <person name="Peterson D.G."/>
            <person name="Frelichowski J.E."/>
            <person name="Scheffler J.A."/>
            <person name="Scheffler B.E."/>
            <person name="Wendel J.F."/>
        </authorList>
    </citation>
    <scope>NUCLEOTIDE SEQUENCE [LARGE SCALE GENOMIC DNA]</scope>
    <source>
        <strain evidence="3">6</strain>
        <tissue evidence="3">Leaf</tissue>
    </source>
</reference>
<dbReference type="Proteomes" id="UP000593575">
    <property type="component" value="Unassembled WGS sequence"/>
</dbReference>
<evidence type="ECO:0000256" key="1">
    <source>
        <dbReference type="SAM" id="MobiDB-lite"/>
    </source>
</evidence>
<gene>
    <name evidence="3" type="ORF">Goarm_000755</name>
</gene>
<feature type="signal peptide" evidence="2">
    <location>
        <begin position="1"/>
        <end position="26"/>
    </location>
</feature>
<sequence>MNVSSQITIILAFQLLLALTYEGTEQLNVKEPDASTKEIISYEYIENVDTCNSSKAGMCIPEEQFHMTEPCNNMYMPNPATASAPKVAETTGYIIEATPVSTLPPKAQAPTSKRRYNKVSIHTP</sequence>
<feature type="region of interest" description="Disordered" evidence="1">
    <location>
        <begin position="104"/>
        <end position="124"/>
    </location>
</feature>
<feature type="chain" id="PRO_5029525137" description="Secreted protein" evidence="2">
    <location>
        <begin position="27"/>
        <end position="124"/>
    </location>
</feature>
<keyword evidence="2" id="KW-0732">Signal</keyword>
<organism evidence="3 4">
    <name type="scientific">Gossypium armourianum</name>
    <dbReference type="NCBI Taxonomy" id="34283"/>
    <lineage>
        <taxon>Eukaryota</taxon>
        <taxon>Viridiplantae</taxon>
        <taxon>Streptophyta</taxon>
        <taxon>Embryophyta</taxon>
        <taxon>Tracheophyta</taxon>
        <taxon>Spermatophyta</taxon>
        <taxon>Magnoliopsida</taxon>
        <taxon>eudicotyledons</taxon>
        <taxon>Gunneridae</taxon>
        <taxon>Pentapetalae</taxon>
        <taxon>rosids</taxon>
        <taxon>malvids</taxon>
        <taxon>Malvales</taxon>
        <taxon>Malvaceae</taxon>
        <taxon>Malvoideae</taxon>
        <taxon>Gossypium</taxon>
    </lineage>
</organism>
<evidence type="ECO:0008006" key="5">
    <source>
        <dbReference type="Google" id="ProtNLM"/>
    </source>
</evidence>
<accession>A0A7J9KB07</accession>
<comment type="caution">
    <text evidence="3">The sequence shown here is derived from an EMBL/GenBank/DDBJ whole genome shotgun (WGS) entry which is preliminary data.</text>
</comment>
<dbReference type="EMBL" id="JABFAE010000013">
    <property type="protein sequence ID" value="MBA0843581.1"/>
    <property type="molecule type" value="Genomic_DNA"/>
</dbReference>
<keyword evidence="4" id="KW-1185">Reference proteome</keyword>
<proteinExistence type="predicted"/>
<evidence type="ECO:0000313" key="4">
    <source>
        <dbReference type="Proteomes" id="UP000593575"/>
    </source>
</evidence>
<protein>
    <recommendedName>
        <fullName evidence="5">Secreted protein</fullName>
    </recommendedName>
</protein>
<name>A0A7J9KB07_9ROSI</name>
<evidence type="ECO:0000313" key="3">
    <source>
        <dbReference type="EMBL" id="MBA0843581.1"/>
    </source>
</evidence>
<evidence type="ECO:0000256" key="2">
    <source>
        <dbReference type="SAM" id="SignalP"/>
    </source>
</evidence>
<dbReference type="AlphaFoldDB" id="A0A7J9KB07"/>